<organism evidence="1 2">
    <name type="scientific">Collimonas arenae</name>
    <dbReference type="NCBI Taxonomy" id="279058"/>
    <lineage>
        <taxon>Bacteria</taxon>
        <taxon>Pseudomonadati</taxon>
        <taxon>Pseudomonadota</taxon>
        <taxon>Betaproteobacteria</taxon>
        <taxon>Burkholderiales</taxon>
        <taxon>Oxalobacteraceae</taxon>
        <taxon>Collimonas</taxon>
    </lineage>
</organism>
<dbReference type="EMBL" id="CP009962">
    <property type="protein sequence ID" value="AIY43009.1"/>
    <property type="molecule type" value="Genomic_DNA"/>
</dbReference>
<keyword evidence="2" id="KW-1185">Reference proteome</keyword>
<dbReference type="HOGENOM" id="CLU_3326720_0_0_4"/>
<dbReference type="Proteomes" id="UP000030302">
    <property type="component" value="Chromosome"/>
</dbReference>
<proteinExistence type="predicted"/>
<dbReference type="AlphaFoldDB" id="A0A0A1FH92"/>
<reference evidence="2" key="1">
    <citation type="journal article" date="2014" name="Soil Biol. Biochem.">
        <title>Structure and function of bacterial communities in ageing soils: Insights from the Mendocino ecological staircase.</title>
        <authorList>
            <person name="Uroz S."/>
            <person name="Tech J.J."/>
            <person name="Sawaya N.A."/>
            <person name="Frey-Klett P."/>
            <person name="Leveau J.H.J."/>
        </authorList>
    </citation>
    <scope>NUCLEOTIDE SEQUENCE [LARGE SCALE GENOMIC DNA]</scope>
    <source>
        <strain evidence="2">Cal35</strain>
    </source>
</reference>
<gene>
    <name evidence="1" type="ORF">LT85_3851</name>
</gene>
<sequence>MTEVEQFASRHSQSRARFLRSLILRGLADYKREFASNQ</sequence>
<evidence type="ECO:0000313" key="2">
    <source>
        <dbReference type="Proteomes" id="UP000030302"/>
    </source>
</evidence>
<protein>
    <submittedName>
        <fullName evidence="1">Uncharacterized protein</fullName>
    </submittedName>
</protein>
<evidence type="ECO:0000313" key="1">
    <source>
        <dbReference type="EMBL" id="AIY43009.1"/>
    </source>
</evidence>
<dbReference type="KEGG" id="care:LT85_3851"/>
<dbReference type="STRING" id="279058.LT85_3851"/>
<name>A0A0A1FH92_9BURK</name>
<accession>A0A0A1FH92</accession>